<keyword evidence="3" id="KW-1185">Reference proteome</keyword>
<evidence type="ECO:0000256" key="1">
    <source>
        <dbReference type="SAM" id="MobiDB-lite"/>
    </source>
</evidence>
<reference evidence="2 3" key="1">
    <citation type="journal article" date="2011" name="J. Bacteriol.">
        <title>Genome sequence of the 1,4-dioxane-degrading Pseudonocardia dioxanivorans strain CB1190.</title>
        <authorList>
            <person name="Sales C.M."/>
            <person name="Mahendra S."/>
            <person name="Grostern A."/>
            <person name="Parales R.E."/>
            <person name="Goodwin L.A."/>
            <person name="Woyke T."/>
            <person name="Nolan M."/>
            <person name="Lapidus A."/>
            <person name="Chertkov O."/>
            <person name="Ovchinnikova G."/>
            <person name="Sczyrba A."/>
            <person name="Alvarez-Cohen L."/>
        </authorList>
    </citation>
    <scope>NUCLEOTIDE SEQUENCE [LARGE SCALE GENOMIC DNA]</scope>
    <source>
        <strain evidence="3">ATCC 55486 / DSM 44775 / JCM 13855 / CB1190</strain>
    </source>
</reference>
<keyword evidence="2" id="KW-0614">Plasmid</keyword>
<geneLocation type="plasmid" evidence="2 3">
    <name>pPSED01</name>
</geneLocation>
<gene>
    <name evidence="2" type="ordered locus">Psed_6803</name>
</gene>
<dbReference type="EMBL" id="CP002594">
    <property type="protein sequence ID" value="AEA28874.1"/>
    <property type="molecule type" value="Genomic_DNA"/>
</dbReference>
<protein>
    <submittedName>
        <fullName evidence="2">Uncharacterized protein</fullName>
    </submittedName>
</protein>
<dbReference type="RefSeq" id="WP_013678766.1">
    <property type="nucleotide sequence ID" value="NC_015314.1"/>
</dbReference>
<accession>F2L6I0</accession>
<evidence type="ECO:0000313" key="3">
    <source>
        <dbReference type="Proteomes" id="UP000007809"/>
    </source>
</evidence>
<sequence>MASHRHLHAVSSATAPPPIAGDDEPGAEARRARIRRADPRATEKLQARTRASLDGFSVADIETLAARIREQLGGHTRCAAQGTASEADAATAAALRTALAAHEEVLAWLTETDTYVYHGQLR</sequence>
<evidence type="ECO:0000313" key="2">
    <source>
        <dbReference type="EMBL" id="AEA28874.1"/>
    </source>
</evidence>
<dbReference type="AlphaFoldDB" id="F2L6I0"/>
<dbReference type="HOGENOM" id="CLU_2024802_0_0_11"/>
<dbReference type="KEGG" id="pdx:Psed_6803"/>
<dbReference type="Proteomes" id="UP000007809">
    <property type="component" value="Plasmid pPSED01"/>
</dbReference>
<organism evidence="2 3">
    <name type="scientific">Pseudonocardia dioxanivorans (strain ATCC 55486 / DSM 44775 / JCM 13855 / CB1190)</name>
    <dbReference type="NCBI Taxonomy" id="675635"/>
    <lineage>
        <taxon>Bacteria</taxon>
        <taxon>Bacillati</taxon>
        <taxon>Actinomycetota</taxon>
        <taxon>Actinomycetes</taxon>
        <taxon>Pseudonocardiales</taxon>
        <taxon>Pseudonocardiaceae</taxon>
        <taxon>Pseudonocardia</taxon>
    </lineage>
</organism>
<feature type="compositionally biased region" description="Basic and acidic residues" evidence="1">
    <location>
        <begin position="27"/>
        <end position="46"/>
    </location>
</feature>
<proteinExistence type="predicted"/>
<name>F2L6I0_PSEUX</name>
<feature type="region of interest" description="Disordered" evidence="1">
    <location>
        <begin position="1"/>
        <end position="46"/>
    </location>
</feature>